<dbReference type="GO" id="GO:0008837">
    <property type="term" value="F:diaminopimelate epimerase activity"/>
    <property type="evidence" value="ECO:0007669"/>
    <property type="project" value="UniProtKB-UniRule"/>
</dbReference>
<comment type="caution">
    <text evidence="10">The sequence shown here is derived from an EMBL/GenBank/DDBJ whole genome shotgun (WGS) entry which is preliminary data.</text>
</comment>
<feature type="binding site" evidence="8">
    <location>
        <position position="195"/>
    </location>
    <ligand>
        <name>substrate</name>
    </ligand>
</feature>
<comment type="subcellular location">
    <subcellularLocation>
        <location evidence="8">Cytoplasm</location>
    </subcellularLocation>
</comment>
<feature type="site" description="Could be important to modulate the pK values of the two catalytic cysteine residues" evidence="8">
    <location>
        <position position="164"/>
    </location>
</feature>
<feature type="binding site" evidence="8">
    <location>
        <position position="13"/>
    </location>
    <ligand>
        <name>substrate</name>
    </ligand>
</feature>
<dbReference type="PANTHER" id="PTHR31689:SF0">
    <property type="entry name" value="DIAMINOPIMELATE EPIMERASE"/>
    <property type="match status" value="1"/>
</dbReference>
<feature type="site" description="Could be important to modulate the pK values of the two catalytic cysteine residues" evidence="8">
    <location>
        <position position="213"/>
    </location>
</feature>
<sequence length="279" mass="29987">MKLSFAKMHGCGNDYIYFDCFHQKIEDPAGLSRNLSRQHFGIGGDGIILIGPSDTADAQMRIFNKDGSEGKMCGNGIRCTAKFLYDTGLVPKETMTIDTLSGIKTLRLSVKDGKTELVTVDMGPAEFRPEKIPVLIPGSEVIGSLLEVGGKERRITCVSMGNPHCVIFGDDPDTIDLEREGTAVAASPIFPEGVNVEFIHLAGRNTLKMRVWERGSGETLACGTGACAAACAAVRNGLCEKGEEILVHLTGGDLRIRMTDETVWMTGGATLVFTGEVEI</sequence>
<feature type="binding site" evidence="8">
    <location>
        <begin position="213"/>
        <end position="214"/>
    </location>
    <ligand>
        <name>substrate</name>
    </ligand>
</feature>
<keyword evidence="5 8" id="KW-0457">Lysine biosynthesis</keyword>
<protein>
    <recommendedName>
        <fullName evidence="3 8">Diaminopimelate epimerase</fullName>
        <shortName evidence="8">DAP epimerase</shortName>
        <ecNumber evidence="3 8">5.1.1.7</ecNumber>
    </recommendedName>
    <alternativeName>
        <fullName evidence="8">PLP-independent amino acid racemase</fullName>
    </alternativeName>
</protein>
<keyword evidence="6 8" id="KW-0413">Isomerase</keyword>
<evidence type="ECO:0000256" key="4">
    <source>
        <dbReference type="ARBA" id="ARBA00022605"/>
    </source>
</evidence>
<evidence type="ECO:0000256" key="6">
    <source>
        <dbReference type="ARBA" id="ARBA00023235"/>
    </source>
</evidence>
<keyword evidence="4 8" id="KW-0028">Amino-acid biosynthesis</keyword>
<dbReference type="EC" id="5.1.1.7" evidence="3 8"/>
<dbReference type="Proteomes" id="UP000886785">
    <property type="component" value="Unassembled WGS sequence"/>
</dbReference>
<dbReference type="EMBL" id="DVHF01000128">
    <property type="protein sequence ID" value="HIR58028.1"/>
    <property type="molecule type" value="Genomic_DNA"/>
</dbReference>
<feature type="active site" evidence="9">
    <location>
        <position position="73"/>
    </location>
</feature>
<comment type="caution">
    <text evidence="8">Lacks conserved residue(s) required for the propagation of feature annotation.</text>
</comment>
<reference evidence="10" key="1">
    <citation type="submission" date="2020-10" db="EMBL/GenBank/DDBJ databases">
        <authorList>
            <person name="Gilroy R."/>
        </authorList>
    </citation>
    <scope>NUCLEOTIDE SEQUENCE</scope>
    <source>
        <strain evidence="10">ChiSjej1B19-7085</strain>
    </source>
</reference>
<reference evidence="10" key="2">
    <citation type="journal article" date="2021" name="PeerJ">
        <title>Extensive microbial diversity within the chicken gut microbiome revealed by metagenomics and culture.</title>
        <authorList>
            <person name="Gilroy R."/>
            <person name="Ravi A."/>
            <person name="Getino M."/>
            <person name="Pursley I."/>
            <person name="Horton D.L."/>
            <person name="Alikhan N.F."/>
            <person name="Baker D."/>
            <person name="Gharbi K."/>
            <person name="Hall N."/>
            <person name="Watson M."/>
            <person name="Adriaenssens E.M."/>
            <person name="Foster-Nyarko E."/>
            <person name="Jarju S."/>
            <person name="Secka A."/>
            <person name="Antonio M."/>
            <person name="Oren A."/>
            <person name="Chaudhuri R.R."/>
            <person name="La Ragione R."/>
            <person name="Hildebrand F."/>
            <person name="Pallen M.J."/>
        </authorList>
    </citation>
    <scope>NUCLEOTIDE SEQUENCE</scope>
    <source>
        <strain evidence="10">ChiSjej1B19-7085</strain>
    </source>
</reference>
<feature type="active site" description="Proton donor" evidence="8">
    <location>
        <position position="73"/>
    </location>
</feature>
<dbReference type="InterPro" id="IPR001653">
    <property type="entry name" value="DAP_epimerase_DapF"/>
</dbReference>
<comment type="catalytic activity">
    <reaction evidence="7 8">
        <text>(2S,6S)-2,6-diaminopimelate = meso-2,6-diaminopimelate</text>
        <dbReference type="Rhea" id="RHEA:15393"/>
        <dbReference type="ChEBI" id="CHEBI:57609"/>
        <dbReference type="ChEBI" id="CHEBI:57791"/>
        <dbReference type="EC" id="5.1.1.7"/>
    </reaction>
</comment>
<gene>
    <name evidence="8" type="primary">dapF</name>
    <name evidence="10" type="ORF">IAA54_10195</name>
</gene>
<keyword evidence="8" id="KW-0963">Cytoplasm</keyword>
<evidence type="ECO:0000256" key="7">
    <source>
        <dbReference type="ARBA" id="ARBA00051712"/>
    </source>
</evidence>
<feature type="binding site" evidence="8">
    <location>
        <position position="162"/>
    </location>
    <ligand>
        <name>substrate</name>
    </ligand>
</feature>
<evidence type="ECO:0000256" key="1">
    <source>
        <dbReference type="ARBA" id="ARBA00005196"/>
    </source>
</evidence>
<feature type="active site" description="Proton acceptor" evidence="8">
    <location>
        <position position="222"/>
    </location>
</feature>
<dbReference type="PROSITE" id="PS01326">
    <property type="entry name" value="DAP_EPIMERASE"/>
    <property type="match status" value="1"/>
</dbReference>
<feature type="binding site" evidence="8">
    <location>
        <begin position="74"/>
        <end position="75"/>
    </location>
    <ligand>
        <name>substrate</name>
    </ligand>
</feature>
<evidence type="ECO:0000256" key="8">
    <source>
        <dbReference type="HAMAP-Rule" id="MF_00197"/>
    </source>
</evidence>
<comment type="function">
    <text evidence="8">Catalyzes the stereoinversion of LL-2,6-diaminopimelate (L,L-DAP) to meso-diaminopimelate (meso-DAP), a precursor of L-lysine and an essential component of the bacterial peptidoglycan.</text>
</comment>
<dbReference type="NCBIfam" id="TIGR00652">
    <property type="entry name" value="DapF"/>
    <property type="match status" value="1"/>
</dbReference>
<comment type="pathway">
    <text evidence="1 8">Amino-acid biosynthesis; L-lysine biosynthesis via DAP pathway; DL-2,6-diaminopimelate from LL-2,6-diaminopimelate: step 1/1.</text>
</comment>
<dbReference type="PANTHER" id="PTHR31689">
    <property type="entry name" value="DIAMINOPIMELATE EPIMERASE, CHLOROPLASTIC"/>
    <property type="match status" value="1"/>
</dbReference>
<evidence type="ECO:0000256" key="9">
    <source>
        <dbReference type="PROSITE-ProRule" id="PRU10125"/>
    </source>
</evidence>
<dbReference type="InterPro" id="IPR018510">
    <property type="entry name" value="DAP_epimerase_AS"/>
</dbReference>
<proteinExistence type="inferred from homology"/>
<evidence type="ECO:0000256" key="2">
    <source>
        <dbReference type="ARBA" id="ARBA00010219"/>
    </source>
</evidence>
<dbReference type="GO" id="GO:0009089">
    <property type="term" value="P:lysine biosynthetic process via diaminopimelate"/>
    <property type="evidence" value="ECO:0007669"/>
    <property type="project" value="UniProtKB-UniRule"/>
</dbReference>
<dbReference type="SUPFAM" id="SSF54506">
    <property type="entry name" value="Diaminopimelate epimerase-like"/>
    <property type="match status" value="1"/>
</dbReference>
<feature type="binding site" evidence="8">
    <location>
        <begin position="223"/>
        <end position="224"/>
    </location>
    <ligand>
        <name>substrate</name>
    </ligand>
</feature>
<evidence type="ECO:0000313" key="11">
    <source>
        <dbReference type="Proteomes" id="UP000886785"/>
    </source>
</evidence>
<comment type="subunit">
    <text evidence="8">Homodimer.</text>
</comment>
<feature type="binding site" evidence="8">
    <location>
        <position position="64"/>
    </location>
    <ligand>
        <name>substrate</name>
    </ligand>
</feature>
<dbReference type="Pfam" id="PF01678">
    <property type="entry name" value="DAP_epimerase"/>
    <property type="match status" value="2"/>
</dbReference>
<dbReference type="Gene3D" id="3.10.310.10">
    <property type="entry name" value="Diaminopimelate Epimerase, Chain A, domain 1"/>
    <property type="match status" value="2"/>
</dbReference>
<name>A0A9D1J262_9FIRM</name>
<evidence type="ECO:0000313" key="10">
    <source>
        <dbReference type="EMBL" id="HIR58028.1"/>
    </source>
</evidence>
<dbReference type="GO" id="GO:0005829">
    <property type="term" value="C:cytosol"/>
    <property type="evidence" value="ECO:0007669"/>
    <property type="project" value="TreeGrafter"/>
</dbReference>
<evidence type="ECO:0000256" key="5">
    <source>
        <dbReference type="ARBA" id="ARBA00023154"/>
    </source>
</evidence>
<evidence type="ECO:0000256" key="3">
    <source>
        <dbReference type="ARBA" id="ARBA00013080"/>
    </source>
</evidence>
<accession>A0A9D1J262</accession>
<comment type="similarity">
    <text evidence="2 8">Belongs to the diaminopimelate epimerase family.</text>
</comment>
<dbReference type="HAMAP" id="MF_00197">
    <property type="entry name" value="DAP_epimerase"/>
    <property type="match status" value="1"/>
</dbReference>
<organism evidence="10 11">
    <name type="scientific">Candidatus Gallacutalibacter pullicola</name>
    <dbReference type="NCBI Taxonomy" id="2840830"/>
    <lineage>
        <taxon>Bacteria</taxon>
        <taxon>Bacillati</taxon>
        <taxon>Bacillota</taxon>
        <taxon>Clostridia</taxon>
        <taxon>Eubacteriales</taxon>
        <taxon>Candidatus Gallacutalibacter</taxon>
    </lineage>
</organism>
<dbReference type="AlphaFoldDB" id="A0A9D1J262"/>